<dbReference type="InterPro" id="IPR032567">
    <property type="entry name" value="RTL1-rel"/>
</dbReference>
<comment type="caution">
    <text evidence="2">The sequence shown here is derived from an EMBL/GenBank/DDBJ whole genome shotgun (WGS) entry which is preliminary data.</text>
</comment>
<feature type="domain" description="Retrotransposon gag" evidence="1">
    <location>
        <begin position="5"/>
        <end position="85"/>
    </location>
</feature>
<dbReference type="PANTHER" id="PTHR15503:SF43">
    <property type="entry name" value="REVERSE TRANSCRIPTASE RNASE H-LIKE DOMAIN-CONTAINING PROTEIN"/>
    <property type="match status" value="1"/>
</dbReference>
<gene>
    <name evidence="2" type="ORF">Tco_1121503</name>
</gene>
<reference evidence="2" key="1">
    <citation type="journal article" date="2022" name="Int. J. Mol. Sci.">
        <title>Draft Genome of Tanacetum Coccineum: Genomic Comparison of Closely Related Tanacetum-Family Plants.</title>
        <authorList>
            <person name="Yamashiro T."/>
            <person name="Shiraishi A."/>
            <person name="Nakayama K."/>
            <person name="Satake H."/>
        </authorList>
    </citation>
    <scope>NUCLEOTIDE SEQUENCE</scope>
</reference>
<protein>
    <submittedName>
        <fullName evidence="2">DEAD-box ATP-dependent RNA helicase 41</fullName>
    </submittedName>
</protein>
<evidence type="ECO:0000259" key="1">
    <source>
        <dbReference type="Pfam" id="PF03732"/>
    </source>
</evidence>
<reference evidence="2" key="2">
    <citation type="submission" date="2022-01" db="EMBL/GenBank/DDBJ databases">
        <authorList>
            <person name="Yamashiro T."/>
            <person name="Shiraishi A."/>
            <person name="Satake H."/>
            <person name="Nakayama K."/>
        </authorList>
    </citation>
    <scope>NUCLEOTIDE SEQUENCE</scope>
</reference>
<evidence type="ECO:0000313" key="3">
    <source>
        <dbReference type="Proteomes" id="UP001151760"/>
    </source>
</evidence>
<dbReference type="Proteomes" id="UP001151760">
    <property type="component" value="Unassembled WGS sequence"/>
</dbReference>
<keyword evidence="2" id="KW-0378">Hydrolase</keyword>
<keyword evidence="3" id="KW-1185">Reference proteome</keyword>
<name>A0ABQ5J0T3_9ASTR</name>
<keyword evidence="2" id="KW-0347">Helicase</keyword>
<dbReference type="EMBL" id="BQNB010021313">
    <property type="protein sequence ID" value="GJU05073.1"/>
    <property type="molecule type" value="Genomic_DNA"/>
</dbReference>
<dbReference type="Gene3D" id="2.40.70.10">
    <property type="entry name" value="Acid Proteases"/>
    <property type="match status" value="1"/>
</dbReference>
<keyword evidence="2" id="KW-0547">Nucleotide-binding</keyword>
<dbReference type="InterPro" id="IPR005162">
    <property type="entry name" value="Retrotrans_gag_dom"/>
</dbReference>
<organism evidence="2 3">
    <name type="scientific">Tanacetum coccineum</name>
    <dbReference type="NCBI Taxonomy" id="301880"/>
    <lineage>
        <taxon>Eukaryota</taxon>
        <taxon>Viridiplantae</taxon>
        <taxon>Streptophyta</taxon>
        <taxon>Embryophyta</taxon>
        <taxon>Tracheophyta</taxon>
        <taxon>Spermatophyta</taxon>
        <taxon>Magnoliopsida</taxon>
        <taxon>eudicotyledons</taxon>
        <taxon>Gunneridae</taxon>
        <taxon>Pentapetalae</taxon>
        <taxon>asterids</taxon>
        <taxon>campanulids</taxon>
        <taxon>Asterales</taxon>
        <taxon>Asteraceae</taxon>
        <taxon>Asteroideae</taxon>
        <taxon>Anthemideae</taxon>
        <taxon>Anthemidinae</taxon>
        <taxon>Tanacetum</taxon>
    </lineage>
</organism>
<dbReference type="Pfam" id="PF03732">
    <property type="entry name" value="Retrotrans_gag"/>
    <property type="match status" value="1"/>
</dbReference>
<dbReference type="InterPro" id="IPR021109">
    <property type="entry name" value="Peptidase_aspartic_dom_sf"/>
</dbReference>
<proteinExistence type="predicted"/>
<evidence type="ECO:0000313" key="2">
    <source>
        <dbReference type="EMBL" id="GJU05073.1"/>
    </source>
</evidence>
<keyword evidence="2" id="KW-0067">ATP-binding</keyword>
<dbReference type="PANTHER" id="PTHR15503">
    <property type="entry name" value="LDOC1 RELATED"/>
    <property type="match status" value="1"/>
</dbReference>
<dbReference type="GO" id="GO:0004386">
    <property type="term" value="F:helicase activity"/>
    <property type="evidence" value="ECO:0007669"/>
    <property type="project" value="UniProtKB-KW"/>
</dbReference>
<sequence>MTKIDQALVWHQQYVKKYGDGTPWEMYEGEVIKRFGAIYEDPIIDLKDLKQEGFMQQYQESFEALLNRVELNEAYVVSLFIGGLKKEISIPIRMFKITSLIDVYAMAKLQEATNVVLKPRYTFPLLSTPKFVTNTVSANKTVNTPIKSTTVNEGNQFVSRNGGNRPYRLTQKELEDKRAKNQCFYYEQKYFPGHKCSGQLNSLEVVSENHEELVIEGDNETFEDCVEEELVMESNPQIYLNALSGLNSFQTMRVKGLFGKNTLHILIDCGSTHNFLDLKTAKNLGCQFENTTPLQVSVDNGQHMMTCYKCKNFQWSLRGDTFTSDVMLLPLGGCEMVLGI</sequence>
<dbReference type="CDD" id="cd00303">
    <property type="entry name" value="retropepsin_like"/>
    <property type="match status" value="1"/>
</dbReference>
<accession>A0ABQ5J0T3</accession>
<dbReference type="Pfam" id="PF08284">
    <property type="entry name" value="RVP_2"/>
    <property type="match status" value="1"/>
</dbReference>